<evidence type="ECO:0000259" key="3">
    <source>
        <dbReference type="PROSITE" id="PS51186"/>
    </source>
</evidence>
<keyword evidence="5" id="KW-1185">Reference proteome</keyword>
<dbReference type="InterPro" id="IPR016181">
    <property type="entry name" value="Acyl_CoA_acyltransferase"/>
</dbReference>
<evidence type="ECO:0000313" key="5">
    <source>
        <dbReference type="Proteomes" id="UP001172778"/>
    </source>
</evidence>
<sequence length="168" mass="18272">MQIRLATAADCAAIVAIYNQGIASRTATFETRPRTMSDIASWMEELDRYPVMVATLGSGEVAAWAGLGSYSPRECYAGIADFSIYVSNAHQGQGLGKPLLNALIDAAQQAGFWKVTSRVFADNEGSRRLCRACGFREVGLHLSHARIDGHWQDVVVVEKLIDANLVLI</sequence>
<keyword evidence="1" id="KW-0808">Transferase</keyword>
<dbReference type="InterPro" id="IPR000182">
    <property type="entry name" value="GNAT_dom"/>
</dbReference>
<evidence type="ECO:0000256" key="2">
    <source>
        <dbReference type="ARBA" id="ARBA00023315"/>
    </source>
</evidence>
<dbReference type="NCBIfam" id="NF040503">
    <property type="entry name" value="resist_ArsN1a"/>
    <property type="match status" value="1"/>
</dbReference>
<dbReference type="Pfam" id="PF00583">
    <property type="entry name" value="Acetyltransf_1"/>
    <property type="match status" value="1"/>
</dbReference>
<dbReference type="PROSITE" id="PS51186">
    <property type="entry name" value="GNAT"/>
    <property type="match status" value="1"/>
</dbReference>
<feature type="domain" description="N-acetyltransferase" evidence="3">
    <location>
        <begin position="1"/>
        <end position="162"/>
    </location>
</feature>
<name>A0ABT7E2D1_9NEIS</name>
<dbReference type="PANTHER" id="PTHR43072">
    <property type="entry name" value="N-ACETYLTRANSFERASE"/>
    <property type="match status" value="1"/>
</dbReference>
<proteinExistence type="predicted"/>
<dbReference type="Proteomes" id="UP001172778">
    <property type="component" value="Unassembled WGS sequence"/>
</dbReference>
<dbReference type="Gene3D" id="3.40.630.30">
    <property type="match status" value="1"/>
</dbReference>
<keyword evidence="2" id="KW-0012">Acyltransferase</keyword>
<evidence type="ECO:0000256" key="1">
    <source>
        <dbReference type="ARBA" id="ARBA00022679"/>
    </source>
</evidence>
<dbReference type="CDD" id="cd04301">
    <property type="entry name" value="NAT_SF"/>
    <property type="match status" value="1"/>
</dbReference>
<accession>A0ABT7E2D1</accession>
<comment type="caution">
    <text evidence="4">The sequence shown here is derived from an EMBL/GenBank/DDBJ whole genome shotgun (WGS) entry which is preliminary data.</text>
</comment>
<protein>
    <submittedName>
        <fullName evidence="4">Arsinothricin resistance N-acetyltransferase ArsN1</fullName>
    </submittedName>
</protein>
<organism evidence="4 5">
    <name type="scientific">Parachitinimonas caeni</name>
    <dbReference type="NCBI Taxonomy" id="3031301"/>
    <lineage>
        <taxon>Bacteria</taxon>
        <taxon>Pseudomonadati</taxon>
        <taxon>Pseudomonadota</taxon>
        <taxon>Betaproteobacteria</taxon>
        <taxon>Neisseriales</taxon>
        <taxon>Chitinibacteraceae</taxon>
        <taxon>Parachitinimonas</taxon>
    </lineage>
</organism>
<evidence type="ECO:0000313" key="4">
    <source>
        <dbReference type="EMBL" id="MDK2126461.1"/>
    </source>
</evidence>
<dbReference type="RefSeq" id="WP_284102779.1">
    <property type="nucleotide sequence ID" value="NZ_JARRAF010000038.1"/>
</dbReference>
<gene>
    <name evidence="4" type="ORF">PZA18_20685</name>
</gene>
<dbReference type="SUPFAM" id="SSF55729">
    <property type="entry name" value="Acyl-CoA N-acyltransferases (Nat)"/>
    <property type="match status" value="1"/>
</dbReference>
<reference evidence="4" key="1">
    <citation type="submission" date="2023-03" db="EMBL/GenBank/DDBJ databases">
        <title>Chitinimonas shenzhenensis gen. nov., sp. nov., a novel member of family Burkholderiaceae isolated from activated sludge collected in Shen Zhen, China.</title>
        <authorList>
            <person name="Wang X."/>
        </authorList>
    </citation>
    <scope>NUCLEOTIDE SEQUENCE</scope>
    <source>
        <strain evidence="4">DQS-5</strain>
    </source>
</reference>
<dbReference type="PANTHER" id="PTHR43072:SF23">
    <property type="entry name" value="UPF0039 PROTEIN C11D3.02C"/>
    <property type="match status" value="1"/>
</dbReference>
<dbReference type="EMBL" id="JARRAF010000038">
    <property type="protein sequence ID" value="MDK2126461.1"/>
    <property type="molecule type" value="Genomic_DNA"/>
</dbReference>